<protein>
    <submittedName>
        <fullName evidence="5">Umecyanin-like</fullName>
    </submittedName>
</protein>
<keyword evidence="1" id="KW-1133">Transmembrane helix</keyword>
<dbReference type="PROSITE" id="PS51485">
    <property type="entry name" value="PHYTOCYANIN"/>
    <property type="match status" value="1"/>
</dbReference>
<accession>A0A8B8R1T8</accession>
<evidence type="ECO:0000313" key="5">
    <source>
        <dbReference type="RefSeq" id="XP_030553439.2"/>
    </source>
</evidence>
<dbReference type="PANTHER" id="PTHR33021:SF522">
    <property type="entry name" value="PHYTOCYANIN DOMAIN-CONTAINING PROTEIN"/>
    <property type="match status" value="1"/>
</dbReference>
<evidence type="ECO:0000259" key="3">
    <source>
        <dbReference type="PROSITE" id="PS51485"/>
    </source>
</evidence>
<feature type="chain" id="PRO_5047237183" evidence="2">
    <location>
        <begin position="25"/>
        <end position="164"/>
    </location>
</feature>
<gene>
    <name evidence="5" type="primary">LOC115757373</name>
</gene>
<dbReference type="AlphaFoldDB" id="A0A8B8R1T8"/>
<dbReference type="Pfam" id="PF02298">
    <property type="entry name" value="Cu_bind_like"/>
    <property type="match status" value="1"/>
</dbReference>
<feature type="transmembrane region" description="Helical" evidence="1">
    <location>
        <begin position="143"/>
        <end position="163"/>
    </location>
</feature>
<keyword evidence="4" id="KW-1185">Reference proteome</keyword>
<dbReference type="InterPro" id="IPR003245">
    <property type="entry name" value="Phytocyanin_dom"/>
</dbReference>
<dbReference type="InterPro" id="IPR008972">
    <property type="entry name" value="Cupredoxin"/>
</dbReference>
<proteinExistence type="predicted"/>
<evidence type="ECO:0000256" key="1">
    <source>
        <dbReference type="SAM" id="Phobius"/>
    </source>
</evidence>
<reference evidence="5" key="1">
    <citation type="submission" date="2025-08" db="UniProtKB">
        <authorList>
            <consortium name="RefSeq"/>
        </authorList>
    </citation>
    <scope>IDENTIFICATION</scope>
    <source>
        <tissue evidence="5">Leaf</tissue>
    </source>
</reference>
<dbReference type="Proteomes" id="UP000827889">
    <property type="component" value="Chromosome 4"/>
</dbReference>
<organism evidence="4 5">
    <name type="scientific">Rhodamnia argentea</name>
    <dbReference type="NCBI Taxonomy" id="178133"/>
    <lineage>
        <taxon>Eukaryota</taxon>
        <taxon>Viridiplantae</taxon>
        <taxon>Streptophyta</taxon>
        <taxon>Embryophyta</taxon>
        <taxon>Tracheophyta</taxon>
        <taxon>Spermatophyta</taxon>
        <taxon>Magnoliopsida</taxon>
        <taxon>eudicotyledons</taxon>
        <taxon>Gunneridae</taxon>
        <taxon>Pentapetalae</taxon>
        <taxon>rosids</taxon>
        <taxon>malvids</taxon>
        <taxon>Myrtales</taxon>
        <taxon>Myrtaceae</taxon>
        <taxon>Myrtoideae</taxon>
        <taxon>Myrteae</taxon>
        <taxon>Australasian group</taxon>
        <taxon>Rhodamnia</taxon>
    </lineage>
</organism>
<feature type="domain" description="Phytocyanin" evidence="3">
    <location>
        <begin position="25"/>
        <end position="129"/>
    </location>
</feature>
<dbReference type="Gene3D" id="2.60.40.420">
    <property type="entry name" value="Cupredoxins - blue copper proteins"/>
    <property type="match status" value="1"/>
</dbReference>
<keyword evidence="2" id="KW-0732">Signal</keyword>
<dbReference type="KEGG" id="rarg:115757373"/>
<dbReference type="SUPFAM" id="SSF49503">
    <property type="entry name" value="Cupredoxins"/>
    <property type="match status" value="1"/>
</dbReference>
<dbReference type="PANTHER" id="PTHR33021">
    <property type="entry name" value="BLUE COPPER PROTEIN"/>
    <property type="match status" value="1"/>
</dbReference>
<sequence>MGRGLVLVGCLVAAMLACLGGAVATEYVVGDSHGWTAPPNITPGYYDEWAAGKTFRGGDTLKFVWNGTHNVANVTKEEYDNCTKVDSVFEGGIAVSLTLPASANGPYYFISTVGSDCENGQKLAINVVSLTPTESPNGSASSIAIGAFSMLVLVSSSIIAMFMN</sequence>
<dbReference type="RefSeq" id="XP_030553439.2">
    <property type="nucleotide sequence ID" value="XM_030697579.2"/>
</dbReference>
<name>A0A8B8R1T8_9MYRT</name>
<evidence type="ECO:0000256" key="2">
    <source>
        <dbReference type="SAM" id="SignalP"/>
    </source>
</evidence>
<dbReference type="GO" id="GO:0009055">
    <property type="term" value="F:electron transfer activity"/>
    <property type="evidence" value="ECO:0007669"/>
    <property type="project" value="InterPro"/>
</dbReference>
<dbReference type="GO" id="GO:0005886">
    <property type="term" value="C:plasma membrane"/>
    <property type="evidence" value="ECO:0007669"/>
    <property type="project" value="TreeGrafter"/>
</dbReference>
<keyword evidence="1" id="KW-0812">Transmembrane</keyword>
<dbReference type="PROSITE" id="PS51257">
    <property type="entry name" value="PROKAR_LIPOPROTEIN"/>
    <property type="match status" value="1"/>
</dbReference>
<keyword evidence="1" id="KW-0472">Membrane</keyword>
<dbReference type="InterPro" id="IPR039391">
    <property type="entry name" value="Phytocyanin-like"/>
</dbReference>
<feature type="signal peptide" evidence="2">
    <location>
        <begin position="1"/>
        <end position="24"/>
    </location>
</feature>
<evidence type="ECO:0000313" key="4">
    <source>
        <dbReference type="Proteomes" id="UP000827889"/>
    </source>
</evidence>
<dbReference type="GeneID" id="115757373"/>